<evidence type="ECO:0000313" key="3">
    <source>
        <dbReference type="Proteomes" id="UP000070328"/>
    </source>
</evidence>
<comment type="caution">
    <text evidence="2">The sequence shown here is derived from an EMBL/GenBank/DDBJ whole genome shotgun (WGS) entry which is preliminary data.</text>
</comment>
<feature type="region of interest" description="Disordered" evidence="1">
    <location>
        <begin position="48"/>
        <end position="70"/>
    </location>
</feature>
<organism evidence="2 3">
    <name type="scientific">Colletotrichum simmondsii</name>
    <dbReference type="NCBI Taxonomy" id="703756"/>
    <lineage>
        <taxon>Eukaryota</taxon>
        <taxon>Fungi</taxon>
        <taxon>Dikarya</taxon>
        <taxon>Ascomycota</taxon>
        <taxon>Pezizomycotina</taxon>
        <taxon>Sordariomycetes</taxon>
        <taxon>Hypocreomycetidae</taxon>
        <taxon>Glomerellales</taxon>
        <taxon>Glomerellaceae</taxon>
        <taxon>Colletotrichum</taxon>
        <taxon>Colletotrichum acutatum species complex</taxon>
    </lineage>
</organism>
<dbReference type="EMBL" id="JFBX01000861">
    <property type="protein sequence ID" value="KXH26712.1"/>
    <property type="molecule type" value="Genomic_DNA"/>
</dbReference>
<gene>
    <name evidence="2" type="ORF">CSIM01_12409</name>
</gene>
<dbReference type="AlphaFoldDB" id="A0A135RSN7"/>
<name>A0A135RSN7_9PEZI</name>
<feature type="region of interest" description="Disordered" evidence="1">
    <location>
        <begin position="1"/>
        <end position="24"/>
    </location>
</feature>
<accession>A0A135RSN7</accession>
<feature type="compositionally biased region" description="Pro residues" evidence="1">
    <location>
        <begin position="1"/>
        <end position="22"/>
    </location>
</feature>
<dbReference type="Proteomes" id="UP000070328">
    <property type="component" value="Unassembled WGS sequence"/>
</dbReference>
<protein>
    <submittedName>
        <fullName evidence="2">Uncharacterized protein</fullName>
    </submittedName>
</protein>
<sequence>MPLPLPLPRILSPPPLPRPNRPQEPVNVHRAHHLVLALHVEAVTPPAPAAAATQGIPYSTRMHRRHNPTEDARDALRDRLAAAAAVVLRPRPVASESLGGMLSRARLFCREDAAPKRRAFTTGLSFSESSELDAPAYGAAVPPPPPEIYRVICGFGPFVAGPSNRVRISIPCPNKSAHRCAALATTSGLNPESDAAPMTSLQSRRPQFPSIVSRALIFASALASAGKSRLFLGDLDLDVSAPDPSSSFFTTASPSPSVSAAAAAASSSSDENGILFFDALAIRIFISFSVSPGSGTATFLGRPLLSSALVHSGSGVLGALLRGRPFFFLFDADELARDAADETLAASEALLSSTSVAEADESVM</sequence>
<reference evidence="2 3" key="1">
    <citation type="submission" date="2014-02" db="EMBL/GenBank/DDBJ databases">
        <title>The genome sequence of Colletotrichum simmondsii CBS122122.</title>
        <authorList>
            <person name="Baroncelli R."/>
            <person name="Thon M.R."/>
        </authorList>
    </citation>
    <scope>NUCLEOTIDE SEQUENCE [LARGE SCALE GENOMIC DNA]</scope>
    <source>
        <strain evidence="2 3">CBS122122</strain>
    </source>
</reference>
<keyword evidence="3" id="KW-1185">Reference proteome</keyword>
<proteinExistence type="predicted"/>
<evidence type="ECO:0000256" key="1">
    <source>
        <dbReference type="SAM" id="MobiDB-lite"/>
    </source>
</evidence>
<evidence type="ECO:0000313" key="2">
    <source>
        <dbReference type="EMBL" id="KXH26712.1"/>
    </source>
</evidence>